<feature type="domain" description="D-isomer specific 2-hydroxyacid dehydrogenase catalytic" evidence="5">
    <location>
        <begin position="12"/>
        <end position="309"/>
    </location>
</feature>
<keyword evidence="2 4" id="KW-0560">Oxidoreductase</keyword>
<dbReference type="Proteomes" id="UP001366060">
    <property type="component" value="Unassembled WGS sequence"/>
</dbReference>
<evidence type="ECO:0000256" key="4">
    <source>
        <dbReference type="RuleBase" id="RU003719"/>
    </source>
</evidence>
<dbReference type="InterPro" id="IPR036291">
    <property type="entry name" value="NAD(P)-bd_dom_sf"/>
</dbReference>
<name>A0ABU9HAI1_9GAMM</name>
<proteinExistence type="inferred from homology"/>
<dbReference type="Gene3D" id="3.40.50.720">
    <property type="entry name" value="NAD(P)-binding Rossmann-like Domain"/>
    <property type="match status" value="2"/>
</dbReference>
<sequence>MNIVLLDALTLGDSDLSVFDGLGKLTVYQTTSSEETSERLAGQQVLITNKVVITAEHMANHPELKLICISATGTNNVDLVAAEKAGIEVKNVSGYSTESVSQSTFSLLFQLIHQSRYYDQYIAEKQWCDSPIFTHIERPFYELKGKRWGIIAMGTIGQRVAELAGAFGCDVCYYSTSGKNTQQSIPQVSLEVLLSECDVISIHAPFNAQTENLIGAEQLKQLKAGAVIMNLGRGGIIDEAAMAEALETQDIYHATDVLAVEPMLANHPYLSLKASHRLVVTPHTAWASVEARECLIGKIVDNINSFVDSQ</sequence>
<gene>
    <name evidence="7" type="ORF">V6255_06615</name>
</gene>
<accession>A0ABU9HAI1</accession>
<dbReference type="InterPro" id="IPR029753">
    <property type="entry name" value="D-isomer_DH_CS"/>
</dbReference>
<dbReference type="PROSITE" id="PS00670">
    <property type="entry name" value="D_2_HYDROXYACID_DH_2"/>
    <property type="match status" value="1"/>
</dbReference>
<evidence type="ECO:0000313" key="7">
    <source>
        <dbReference type="EMBL" id="MEL0658813.1"/>
    </source>
</evidence>
<organism evidence="7 8">
    <name type="scientific">Psychromonas arctica</name>
    <dbReference type="NCBI Taxonomy" id="168275"/>
    <lineage>
        <taxon>Bacteria</taxon>
        <taxon>Pseudomonadati</taxon>
        <taxon>Pseudomonadota</taxon>
        <taxon>Gammaproteobacteria</taxon>
        <taxon>Alteromonadales</taxon>
        <taxon>Psychromonadaceae</taxon>
        <taxon>Psychromonas</taxon>
    </lineage>
</organism>
<dbReference type="SUPFAM" id="SSF51735">
    <property type="entry name" value="NAD(P)-binding Rossmann-fold domains"/>
    <property type="match status" value="1"/>
</dbReference>
<evidence type="ECO:0000256" key="2">
    <source>
        <dbReference type="ARBA" id="ARBA00023002"/>
    </source>
</evidence>
<evidence type="ECO:0000259" key="5">
    <source>
        <dbReference type="Pfam" id="PF00389"/>
    </source>
</evidence>
<dbReference type="InterPro" id="IPR050418">
    <property type="entry name" value="D-iso_2-hydroxyacid_DH_PdxB"/>
</dbReference>
<evidence type="ECO:0000313" key="8">
    <source>
        <dbReference type="Proteomes" id="UP001366060"/>
    </source>
</evidence>
<dbReference type="EMBL" id="JBAKBA010000011">
    <property type="protein sequence ID" value="MEL0658813.1"/>
    <property type="molecule type" value="Genomic_DNA"/>
</dbReference>
<dbReference type="Pfam" id="PF00389">
    <property type="entry name" value="2-Hacid_dh"/>
    <property type="match status" value="1"/>
</dbReference>
<dbReference type="PROSITE" id="PS00671">
    <property type="entry name" value="D_2_HYDROXYACID_DH_3"/>
    <property type="match status" value="1"/>
</dbReference>
<evidence type="ECO:0000256" key="3">
    <source>
        <dbReference type="ARBA" id="ARBA00023027"/>
    </source>
</evidence>
<dbReference type="PANTHER" id="PTHR43761">
    <property type="entry name" value="D-ISOMER SPECIFIC 2-HYDROXYACID DEHYDROGENASE FAMILY PROTEIN (AFU_ORTHOLOGUE AFUA_1G13630)"/>
    <property type="match status" value="1"/>
</dbReference>
<dbReference type="PANTHER" id="PTHR43761:SF1">
    <property type="entry name" value="D-ISOMER SPECIFIC 2-HYDROXYACID DEHYDROGENASE CATALYTIC DOMAIN-CONTAINING PROTEIN-RELATED"/>
    <property type="match status" value="1"/>
</dbReference>
<feature type="domain" description="D-isomer specific 2-hydroxyacid dehydrogenase NAD-binding" evidence="6">
    <location>
        <begin position="106"/>
        <end position="285"/>
    </location>
</feature>
<evidence type="ECO:0000259" key="6">
    <source>
        <dbReference type="Pfam" id="PF02826"/>
    </source>
</evidence>
<reference evidence="7 8" key="1">
    <citation type="submission" date="2024-02" db="EMBL/GenBank/DDBJ databases">
        <title>Bacteria isolated from the canopy kelp, Nereocystis luetkeana.</title>
        <authorList>
            <person name="Pfister C.A."/>
            <person name="Younker I.T."/>
            <person name="Light S.H."/>
        </authorList>
    </citation>
    <scope>NUCLEOTIDE SEQUENCE [LARGE SCALE GENOMIC DNA]</scope>
    <source>
        <strain evidence="7 8">TI.2.07</strain>
    </source>
</reference>
<dbReference type="InterPro" id="IPR006140">
    <property type="entry name" value="D-isomer_DH_NAD-bd"/>
</dbReference>
<dbReference type="NCBIfam" id="NF006263">
    <property type="entry name" value="PRK08410.1"/>
    <property type="match status" value="1"/>
</dbReference>
<comment type="similarity">
    <text evidence="1 4">Belongs to the D-isomer specific 2-hydroxyacid dehydrogenase family.</text>
</comment>
<keyword evidence="8" id="KW-1185">Reference proteome</keyword>
<dbReference type="SUPFAM" id="SSF52283">
    <property type="entry name" value="Formate/glycerate dehydrogenase catalytic domain-like"/>
    <property type="match status" value="1"/>
</dbReference>
<protein>
    <submittedName>
        <fullName evidence="7">D-2-hydroxyacid dehydrogenase</fullName>
    </submittedName>
</protein>
<keyword evidence="3" id="KW-0520">NAD</keyword>
<dbReference type="Pfam" id="PF02826">
    <property type="entry name" value="2-Hacid_dh_C"/>
    <property type="match status" value="1"/>
</dbReference>
<evidence type="ECO:0000256" key="1">
    <source>
        <dbReference type="ARBA" id="ARBA00005854"/>
    </source>
</evidence>
<comment type="caution">
    <text evidence="7">The sequence shown here is derived from an EMBL/GenBank/DDBJ whole genome shotgun (WGS) entry which is preliminary data.</text>
</comment>
<dbReference type="InterPro" id="IPR006139">
    <property type="entry name" value="D-isomer_2_OHA_DH_cat_dom"/>
</dbReference>
<dbReference type="RefSeq" id="WP_341627441.1">
    <property type="nucleotide sequence ID" value="NZ_JBAKBA010000011.1"/>
</dbReference>